<accession>A0AAN9MIB4</accession>
<organism evidence="1 2">
    <name type="scientific">Phaseolus coccineus</name>
    <name type="common">Scarlet runner bean</name>
    <name type="synonym">Phaseolus multiflorus</name>
    <dbReference type="NCBI Taxonomy" id="3886"/>
    <lineage>
        <taxon>Eukaryota</taxon>
        <taxon>Viridiplantae</taxon>
        <taxon>Streptophyta</taxon>
        <taxon>Embryophyta</taxon>
        <taxon>Tracheophyta</taxon>
        <taxon>Spermatophyta</taxon>
        <taxon>Magnoliopsida</taxon>
        <taxon>eudicotyledons</taxon>
        <taxon>Gunneridae</taxon>
        <taxon>Pentapetalae</taxon>
        <taxon>rosids</taxon>
        <taxon>fabids</taxon>
        <taxon>Fabales</taxon>
        <taxon>Fabaceae</taxon>
        <taxon>Papilionoideae</taxon>
        <taxon>50 kb inversion clade</taxon>
        <taxon>NPAAA clade</taxon>
        <taxon>indigoferoid/millettioid clade</taxon>
        <taxon>Phaseoleae</taxon>
        <taxon>Phaseolus</taxon>
    </lineage>
</organism>
<dbReference type="AlphaFoldDB" id="A0AAN9MIB4"/>
<dbReference type="Proteomes" id="UP001374584">
    <property type="component" value="Unassembled WGS sequence"/>
</dbReference>
<name>A0AAN9MIB4_PHACN</name>
<reference evidence="1 2" key="1">
    <citation type="submission" date="2024-01" db="EMBL/GenBank/DDBJ databases">
        <title>The genomes of 5 underutilized Papilionoideae crops provide insights into root nodulation and disease resistanc.</title>
        <authorList>
            <person name="Jiang F."/>
        </authorList>
    </citation>
    <scope>NUCLEOTIDE SEQUENCE [LARGE SCALE GENOMIC DNA]</scope>
    <source>
        <strain evidence="1">JINMINGXINNONG_FW02</strain>
        <tissue evidence="1">Leaves</tissue>
    </source>
</reference>
<gene>
    <name evidence="1" type="ORF">VNO80_14217</name>
</gene>
<keyword evidence="2" id="KW-1185">Reference proteome</keyword>
<comment type="caution">
    <text evidence="1">The sequence shown here is derived from an EMBL/GenBank/DDBJ whole genome shotgun (WGS) entry which is preliminary data.</text>
</comment>
<evidence type="ECO:0000313" key="2">
    <source>
        <dbReference type="Proteomes" id="UP001374584"/>
    </source>
</evidence>
<proteinExistence type="predicted"/>
<evidence type="ECO:0000313" key="1">
    <source>
        <dbReference type="EMBL" id="KAK7354972.1"/>
    </source>
</evidence>
<dbReference type="EMBL" id="JAYMYR010000006">
    <property type="protein sequence ID" value="KAK7354972.1"/>
    <property type="molecule type" value="Genomic_DNA"/>
</dbReference>
<protein>
    <submittedName>
        <fullName evidence="1">Uncharacterized protein</fullName>
    </submittedName>
</protein>
<sequence>MKHGFAHMRVFEDWWVEHKEKYNMSKTFWSFQNMESCKNHSPMEPGIKGKKSNISLSLNHLRWFAWFGSLPFPSLYHTHIQTPTAPKNPKP</sequence>